<dbReference type="SUPFAM" id="SSF56112">
    <property type="entry name" value="Protein kinase-like (PK-like)"/>
    <property type="match status" value="1"/>
</dbReference>
<dbReference type="PANTHER" id="PTHR21310:SF40">
    <property type="entry name" value="AMINOGLYCOSIDE PHOSPHOTRANSFERASE DOMAIN-CONTAINING PROTEIN-RELATED"/>
    <property type="match status" value="1"/>
</dbReference>
<reference evidence="2 3" key="1">
    <citation type="submission" date="2018-06" db="EMBL/GenBank/DDBJ databases">
        <title>Isolation of heavy metals resistant Paenibacillus silvae NC2 from Gold-Copper mine in ZiJin, China.</title>
        <authorList>
            <person name="Xu J."/>
            <person name="Mazhar H.S."/>
            <person name="Rensing C."/>
        </authorList>
    </citation>
    <scope>NUCLEOTIDE SEQUENCE [LARGE SCALE GENOMIC DNA]</scope>
    <source>
        <strain evidence="2 3">NC2</strain>
    </source>
</reference>
<comment type="caution">
    <text evidence="2">The sequence shown here is derived from an EMBL/GenBank/DDBJ whole genome shotgun (WGS) entry which is preliminary data.</text>
</comment>
<proteinExistence type="predicted"/>
<dbReference type="PANTHER" id="PTHR21310">
    <property type="entry name" value="AMINOGLYCOSIDE PHOSPHOTRANSFERASE-RELATED-RELATED"/>
    <property type="match status" value="1"/>
</dbReference>
<accession>A0A2W6P628</accession>
<dbReference type="Proteomes" id="UP000249204">
    <property type="component" value="Unassembled WGS sequence"/>
</dbReference>
<dbReference type="EMBL" id="QKWW01000037">
    <property type="protein sequence ID" value="PZT55110.1"/>
    <property type="molecule type" value="Genomic_DNA"/>
</dbReference>
<organism evidence="2 3">
    <name type="scientific">Paenibacillus silvae</name>
    <dbReference type="NCBI Taxonomy" id="1325358"/>
    <lineage>
        <taxon>Bacteria</taxon>
        <taxon>Bacillati</taxon>
        <taxon>Bacillota</taxon>
        <taxon>Bacilli</taxon>
        <taxon>Bacillales</taxon>
        <taxon>Paenibacillaceae</taxon>
        <taxon>Paenibacillus</taxon>
    </lineage>
</organism>
<evidence type="ECO:0000259" key="1">
    <source>
        <dbReference type="Pfam" id="PF01636"/>
    </source>
</evidence>
<dbReference type="RefSeq" id="WP_111270810.1">
    <property type="nucleotide sequence ID" value="NZ_QKWW01000037.1"/>
</dbReference>
<sequence length="281" mass="32380">MERQEDNELECMGQGRTAEIYPYADNLLLKLYRPGFSREAVETEFRISERVYEKGLPVPRAVQLLEKDSRLGVVFERFEGSTLLSLMMQQPAELEQLSSRMAGYHYQLHRLQDVSSTMPAQKNMLKHAIQRVSSFSEREQDYLINYLSRLPQMSYICHGDYHPDNVMLARDGEQYCIIDWMTGMTGDPAGDVARTWVILMSGNLPNDEAPAIREAFDRARSIMLQHYLERYIALSGITREQIEAWMLPVAAARLDESLPPSEAAQLLEFVRTRLRLLPESI</sequence>
<dbReference type="AlphaFoldDB" id="A0A2W6P628"/>
<evidence type="ECO:0000313" key="2">
    <source>
        <dbReference type="EMBL" id="PZT55110.1"/>
    </source>
</evidence>
<dbReference type="InterPro" id="IPR011009">
    <property type="entry name" value="Kinase-like_dom_sf"/>
</dbReference>
<dbReference type="InterPro" id="IPR051678">
    <property type="entry name" value="AGP_Transferase"/>
</dbReference>
<feature type="domain" description="Aminoglycoside phosphotransferase" evidence="1">
    <location>
        <begin position="27"/>
        <end position="221"/>
    </location>
</feature>
<name>A0A2W6P628_9BACL</name>
<evidence type="ECO:0000313" key="3">
    <source>
        <dbReference type="Proteomes" id="UP000249204"/>
    </source>
</evidence>
<gene>
    <name evidence="2" type="ORF">DN757_13795</name>
</gene>
<protein>
    <recommendedName>
        <fullName evidence="1">Aminoglycoside phosphotransferase domain-containing protein</fullName>
    </recommendedName>
</protein>
<dbReference type="Gene3D" id="3.90.1200.10">
    <property type="match status" value="1"/>
</dbReference>
<dbReference type="InterPro" id="IPR002575">
    <property type="entry name" value="Aminoglycoside_PTrfase"/>
</dbReference>
<dbReference type="Pfam" id="PF01636">
    <property type="entry name" value="APH"/>
    <property type="match status" value="1"/>
</dbReference>